<feature type="domain" description="CAAX prenyl protease 2/Lysostaphin resistance protein A-like" evidence="2">
    <location>
        <begin position="130"/>
        <end position="219"/>
    </location>
</feature>
<dbReference type="Pfam" id="PF02517">
    <property type="entry name" value="Rce1-like"/>
    <property type="match status" value="1"/>
</dbReference>
<dbReference type="GO" id="GO:0080120">
    <property type="term" value="P:CAAX-box protein maturation"/>
    <property type="evidence" value="ECO:0007669"/>
    <property type="project" value="UniProtKB-ARBA"/>
</dbReference>
<feature type="transmembrane region" description="Helical" evidence="1">
    <location>
        <begin position="86"/>
        <end position="107"/>
    </location>
</feature>
<keyword evidence="3" id="KW-0645">Protease</keyword>
<keyword evidence="1" id="KW-0812">Transmembrane</keyword>
<keyword evidence="1" id="KW-0472">Membrane</keyword>
<organism evidence="3">
    <name type="scientific">Planktothricoides sp. SpSt-374</name>
    <dbReference type="NCBI Taxonomy" id="2282167"/>
    <lineage>
        <taxon>Bacteria</taxon>
        <taxon>Bacillati</taxon>
        <taxon>Cyanobacteriota</taxon>
        <taxon>Cyanophyceae</taxon>
        <taxon>Oscillatoriophycideae</taxon>
        <taxon>Oscillatoriales</taxon>
        <taxon>Oscillatoriaceae</taxon>
        <taxon>Planktothricoides</taxon>
    </lineage>
</organism>
<gene>
    <name evidence="3" type="ORF">ENR15_07320</name>
</gene>
<keyword evidence="3" id="KW-0378">Hydrolase</keyword>
<evidence type="ECO:0000259" key="2">
    <source>
        <dbReference type="Pfam" id="PF02517"/>
    </source>
</evidence>
<dbReference type="EMBL" id="DSPX01000070">
    <property type="protein sequence ID" value="HGG00450.1"/>
    <property type="molecule type" value="Genomic_DNA"/>
</dbReference>
<dbReference type="GO" id="GO:0008237">
    <property type="term" value="F:metallopeptidase activity"/>
    <property type="evidence" value="ECO:0007669"/>
    <property type="project" value="UniProtKB-KW"/>
</dbReference>
<feature type="transmembrane region" description="Helical" evidence="1">
    <location>
        <begin position="45"/>
        <end position="65"/>
    </location>
</feature>
<dbReference type="GO" id="GO:0006508">
    <property type="term" value="P:proteolysis"/>
    <property type="evidence" value="ECO:0007669"/>
    <property type="project" value="UniProtKB-KW"/>
</dbReference>
<dbReference type="GO" id="GO:0004175">
    <property type="term" value="F:endopeptidase activity"/>
    <property type="evidence" value="ECO:0007669"/>
    <property type="project" value="UniProtKB-ARBA"/>
</dbReference>
<accession>A0A7C3VNB9</accession>
<protein>
    <submittedName>
        <fullName evidence="3">CPBP family intramembrane metalloprotease</fullName>
    </submittedName>
</protein>
<reference evidence="3" key="1">
    <citation type="journal article" date="2020" name="mSystems">
        <title>Genome- and Community-Level Interaction Insights into Carbon Utilization and Element Cycling Functions of Hydrothermarchaeota in Hydrothermal Sediment.</title>
        <authorList>
            <person name="Zhou Z."/>
            <person name="Liu Y."/>
            <person name="Xu W."/>
            <person name="Pan J."/>
            <person name="Luo Z.H."/>
            <person name="Li M."/>
        </authorList>
    </citation>
    <scope>NUCLEOTIDE SEQUENCE [LARGE SCALE GENOMIC DNA]</scope>
    <source>
        <strain evidence="3">SpSt-374</strain>
    </source>
</reference>
<feature type="transmembrane region" description="Helical" evidence="1">
    <location>
        <begin position="210"/>
        <end position="227"/>
    </location>
</feature>
<dbReference type="PANTHER" id="PTHR43592">
    <property type="entry name" value="CAAX AMINO TERMINAL PROTEASE"/>
    <property type="match status" value="1"/>
</dbReference>
<dbReference type="InterPro" id="IPR003675">
    <property type="entry name" value="Rce1/LyrA-like_dom"/>
</dbReference>
<sequence>MNVNITSLGETSAPRRLAIFVILLLLLWAPAAIPAYIFISDQNLVSLLTMPVLYLEFIFLVKFWAQKVYGEPQILRNYGLEFTRQNARYLITGLGMGLLSLTTLLLFEGGLGWLGWQIPPAGFFKVMGEGFLVGLGVGFAEELLFRGWLLDELQRDYSPKVAMWADATIFAILHYIKPLEAMLEQLPAFPGLAILGVTLVWGKRYSGGRLGLPIGFHGGLVWGYYIVSNGHLISYSPDISDWLTGIHGNPIAGLTGIIWLSCIALFLRQKSLKN</sequence>
<feature type="transmembrane region" description="Helical" evidence="1">
    <location>
        <begin position="247"/>
        <end position="267"/>
    </location>
</feature>
<proteinExistence type="predicted"/>
<name>A0A7C3VNB9_9CYAN</name>
<keyword evidence="1" id="KW-1133">Transmembrane helix</keyword>
<dbReference type="AlphaFoldDB" id="A0A7C3VNB9"/>
<evidence type="ECO:0000313" key="3">
    <source>
        <dbReference type="EMBL" id="HGG00450.1"/>
    </source>
</evidence>
<evidence type="ECO:0000256" key="1">
    <source>
        <dbReference type="SAM" id="Phobius"/>
    </source>
</evidence>
<keyword evidence="3" id="KW-0482">Metalloprotease</keyword>
<dbReference type="PANTHER" id="PTHR43592:SF20">
    <property type="entry name" value="ALPHA_BETA-HYDROLASES SUPERFAMILY PROTEIN"/>
    <property type="match status" value="1"/>
</dbReference>
<comment type="caution">
    <text evidence="3">The sequence shown here is derived from an EMBL/GenBank/DDBJ whole genome shotgun (WGS) entry which is preliminary data.</text>
</comment>
<feature type="transmembrane region" description="Helical" evidence="1">
    <location>
        <begin position="127"/>
        <end position="145"/>
    </location>
</feature>
<feature type="transmembrane region" description="Helical" evidence="1">
    <location>
        <begin position="17"/>
        <end position="39"/>
    </location>
</feature>